<accession>A0A6J4L1X4</accession>
<dbReference type="AlphaFoldDB" id="A0A6J4L1X4"/>
<dbReference type="EMBL" id="CADCTQ010000570">
    <property type="protein sequence ID" value="CAA9319931.1"/>
    <property type="molecule type" value="Genomic_DNA"/>
</dbReference>
<proteinExistence type="predicted"/>
<gene>
    <name evidence="1" type="ORF">AVDCRST_MAG56-6882</name>
</gene>
<sequence length="46" mass="5092">MQAEMEKPRRGSVASRCLTMVVFPEPEGAEKMIALPLKGAGELIRY</sequence>
<organism evidence="1">
    <name type="scientific">uncultured Cytophagales bacterium</name>
    <dbReference type="NCBI Taxonomy" id="158755"/>
    <lineage>
        <taxon>Bacteria</taxon>
        <taxon>Pseudomonadati</taxon>
        <taxon>Bacteroidota</taxon>
        <taxon>Sphingobacteriia</taxon>
        <taxon>Sphingobacteriales</taxon>
        <taxon>environmental samples</taxon>
    </lineage>
</organism>
<name>A0A6J4L1X4_9SPHI</name>
<reference evidence="1" key="1">
    <citation type="submission" date="2020-02" db="EMBL/GenBank/DDBJ databases">
        <authorList>
            <person name="Meier V. D."/>
        </authorList>
    </citation>
    <scope>NUCLEOTIDE SEQUENCE</scope>
    <source>
        <strain evidence="1">AVDCRST_MAG56</strain>
    </source>
</reference>
<protein>
    <submittedName>
        <fullName evidence="1">Uncharacterized protein</fullName>
    </submittedName>
</protein>
<evidence type="ECO:0000313" key="1">
    <source>
        <dbReference type="EMBL" id="CAA9319931.1"/>
    </source>
</evidence>